<feature type="binding site" evidence="10">
    <location>
        <position position="206"/>
    </location>
    <ligand>
        <name>[4Fe-4S] cluster</name>
        <dbReference type="ChEBI" id="CHEBI:49883"/>
    </ligand>
</feature>
<accession>A0A4Y3PJ80</accession>
<feature type="binding site" evidence="10">
    <location>
        <position position="203"/>
    </location>
    <ligand>
        <name>[4Fe-4S] cluster</name>
        <dbReference type="ChEBI" id="CHEBI:49883"/>
    </ligand>
</feature>
<feature type="binding site" evidence="10">
    <location>
        <position position="121"/>
    </location>
    <ligand>
        <name>[4Fe-4S] cluster</name>
        <dbReference type="ChEBI" id="CHEBI:49883"/>
    </ligand>
</feature>
<dbReference type="PANTHER" id="PTHR46509">
    <property type="entry name" value="PHOSPHOADENOSINE PHOSPHOSULFATE REDUCTASE"/>
    <property type="match status" value="1"/>
</dbReference>
<dbReference type="Pfam" id="PF01507">
    <property type="entry name" value="PAPS_reduct"/>
    <property type="match status" value="1"/>
</dbReference>
<evidence type="ECO:0000256" key="9">
    <source>
        <dbReference type="ARBA" id="ARBA00032041"/>
    </source>
</evidence>
<comment type="pathway">
    <text evidence="5 10">Sulfur metabolism; hydrogen sulfide biosynthesis; sulfite from sulfate.</text>
</comment>
<comment type="similarity">
    <text evidence="1 10">Belongs to the PAPS reductase family. CysH subfamily.</text>
</comment>
<evidence type="ECO:0000256" key="3">
    <source>
        <dbReference type="ARBA" id="ARBA00023002"/>
    </source>
</evidence>
<dbReference type="EC" id="1.8.4.10" evidence="6 10"/>
<feature type="binding site" evidence="10">
    <location>
        <position position="120"/>
    </location>
    <ligand>
        <name>[4Fe-4S] cluster</name>
        <dbReference type="ChEBI" id="CHEBI:49883"/>
    </ligand>
</feature>
<comment type="catalytic activity">
    <reaction evidence="10">
        <text>[thioredoxin]-disulfide + sulfite + AMP + 2 H(+) = adenosine 5'-phosphosulfate + [thioredoxin]-dithiol</text>
        <dbReference type="Rhea" id="RHEA:21976"/>
        <dbReference type="Rhea" id="RHEA-COMP:10698"/>
        <dbReference type="Rhea" id="RHEA-COMP:10700"/>
        <dbReference type="ChEBI" id="CHEBI:15378"/>
        <dbReference type="ChEBI" id="CHEBI:17359"/>
        <dbReference type="ChEBI" id="CHEBI:29950"/>
        <dbReference type="ChEBI" id="CHEBI:50058"/>
        <dbReference type="ChEBI" id="CHEBI:58243"/>
        <dbReference type="ChEBI" id="CHEBI:456215"/>
        <dbReference type="EC" id="1.8.4.10"/>
    </reaction>
</comment>
<evidence type="ECO:0000259" key="11">
    <source>
        <dbReference type="Pfam" id="PF01507"/>
    </source>
</evidence>
<keyword evidence="2 10" id="KW-0963">Cytoplasm</keyword>
<dbReference type="Gene3D" id="3.40.50.620">
    <property type="entry name" value="HUPs"/>
    <property type="match status" value="1"/>
</dbReference>
<dbReference type="GO" id="GO:0051539">
    <property type="term" value="F:4 iron, 4 sulfur cluster binding"/>
    <property type="evidence" value="ECO:0007669"/>
    <property type="project" value="UniProtKB-UniRule"/>
</dbReference>
<reference evidence="12 13" key="1">
    <citation type="submission" date="2019-06" db="EMBL/GenBank/DDBJ databases">
        <title>Whole genome shotgun sequence of Brevibacillus parabrevis NBRC 12334.</title>
        <authorList>
            <person name="Hosoyama A."/>
            <person name="Uohara A."/>
            <person name="Ohji S."/>
            <person name="Ichikawa N."/>
        </authorList>
    </citation>
    <scope>NUCLEOTIDE SEQUENCE [LARGE SCALE GENOMIC DNA]</scope>
    <source>
        <strain evidence="12 13">NBRC 12334</strain>
    </source>
</reference>
<dbReference type="EMBL" id="BJMH01000014">
    <property type="protein sequence ID" value="GEB33494.1"/>
    <property type="molecule type" value="Genomic_DNA"/>
</dbReference>
<dbReference type="OrthoDB" id="9772604at2"/>
<dbReference type="InterPro" id="IPR002500">
    <property type="entry name" value="PAPS_reduct_dom"/>
</dbReference>
<gene>
    <name evidence="12" type="primary">yitB</name>
    <name evidence="10" type="synonym">cysH</name>
    <name evidence="12" type="ORF">BPA01_30740</name>
</gene>
<dbReference type="GO" id="GO:0046872">
    <property type="term" value="F:metal ion binding"/>
    <property type="evidence" value="ECO:0007669"/>
    <property type="project" value="UniProtKB-KW"/>
</dbReference>
<dbReference type="AlphaFoldDB" id="A0A4Y3PJ80"/>
<feature type="domain" description="Phosphoadenosine phosphosulphate reductase" evidence="11">
    <location>
        <begin position="38"/>
        <end position="209"/>
    </location>
</feature>
<dbReference type="InterPro" id="IPR014729">
    <property type="entry name" value="Rossmann-like_a/b/a_fold"/>
</dbReference>
<dbReference type="GO" id="GO:0043866">
    <property type="term" value="F:adenylyl-sulfate reductase (thioredoxin) activity"/>
    <property type="evidence" value="ECO:0007669"/>
    <property type="project" value="UniProtKB-EC"/>
</dbReference>
<comment type="function">
    <text evidence="4 10">Catalyzes the formation of sulfite from adenosine 5'-phosphosulfate (APS) using thioredoxin as an electron donor.</text>
</comment>
<dbReference type="InterPro" id="IPR011798">
    <property type="entry name" value="APS_reductase"/>
</dbReference>
<dbReference type="RefSeq" id="WP_063228703.1">
    <property type="nucleotide sequence ID" value="NZ_BJMH01000014.1"/>
</dbReference>
<dbReference type="NCBIfam" id="TIGR00434">
    <property type="entry name" value="cysH"/>
    <property type="match status" value="1"/>
</dbReference>
<comment type="caution">
    <text evidence="12">The sequence shown here is derived from an EMBL/GenBank/DDBJ whole genome shotgun (WGS) entry which is preliminary data.</text>
</comment>
<dbReference type="GO" id="GO:0004604">
    <property type="term" value="F:phosphoadenylyl-sulfate reductase (thioredoxin) activity"/>
    <property type="evidence" value="ECO:0007669"/>
    <property type="project" value="UniProtKB-UniRule"/>
</dbReference>
<sequence>MSNRQRMADEELQVWAYRMEAKLPQDVLVLAVENFAGNLVLASSFGAEDVVLIDMLHKLAPTIPVFYLDTNKHFAETYETRDKLQERYQTKYIQVLPQMTLAEQEEKHGEKLWETDPNLCCQIRKVEPLQRVLSGYDAWITGIRRDQAPTRAHAKKVEWDDKFNLVKFNPLADWTMDQVWEYIHANQVPYNPLHDRHYPSIGCSVCTRPVLPGQDPRAGRWAGFDKTECGLHK</sequence>
<evidence type="ECO:0000256" key="7">
    <source>
        <dbReference type="ARBA" id="ARBA00029514"/>
    </source>
</evidence>
<dbReference type="PIRSF" id="PIRSF000857">
    <property type="entry name" value="PAPS_reductase"/>
    <property type="match status" value="1"/>
</dbReference>
<dbReference type="CDD" id="cd23945">
    <property type="entry name" value="PAPS_reductase"/>
    <property type="match status" value="1"/>
</dbReference>
<name>A0A4Y3PJ80_BREPA</name>
<dbReference type="PANTHER" id="PTHR46509:SF1">
    <property type="entry name" value="PHOSPHOADENOSINE PHOSPHOSULFATE REDUCTASE"/>
    <property type="match status" value="1"/>
</dbReference>
<dbReference type="InterPro" id="IPR004511">
    <property type="entry name" value="PAPS/APS_Rdtase"/>
</dbReference>
<keyword evidence="13" id="KW-1185">Reference proteome</keyword>
<evidence type="ECO:0000256" key="10">
    <source>
        <dbReference type="HAMAP-Rule" id="MF_00063"/>
    </source>
</evidence>
<dbReference type="GO" id="GO:0070814">
    <property type="term" value="P:hydrogen sulfide biosynthetic process"/>
    <property type="evidence" value="ECO:0007669"/>
    <property type="project" value="UniProtKB-UniRule"/>
</dbReference>
<keyword evidence="3 10" id="KW-0560">Oxidoreductase</keyword>
<evidence type="ECO:0000256" key="8">
    <source>
        <dbReference type="ARBA" id="ARBA00030894"/>
    </source>
</evidence>
<evidence type="ECO:0000256" key="1">
    <source>
        <dbReference type="ARBA" id="ARBA00009732"/>
    </source>
</evidence>
<dbReference type="GO" id="GO:0005737">
    <property type="term" value="C:cytoplasm"/>
    <property type="evidence" value="ECO:0007669"/>
    <property type="project" value="UniProtKB-SubCell"/>
</dbReference>
<dbReference type="STRING" id="54914.AV540_13750"/>
<evidence type="ECO:0000256" key="2">
    <source>
        <dbReference type="ARBA" id="ARBA00022490"/>
    </source>
</evidence>
<organism evidence="12 13">
    <name type="scientific">Brevibacillus parabrevis</name>
    <dbReference type="NCBI Taxonomy" id="54914"/>
    <lineage>
        <taxon>Bacteria</taxon>
        <taxon>Bacillati</taxon>
        <taxon>Bacillota</taxon>
        <taxon>Bacilli</taxon>
        <taxon>Bacillales</taxon>
        <taxon>Paenibacillaceae</taxon>
        <taxon>Brevibacillus</taxon>
    </lineage>
</organism>
<keyword evidence="10" id="KW-0479">Metal-binding</keyword>
<evidence type="ECO:0000256" key="4">
    <source>
        <dbReference type="ARBA" id="ARBA00024298"/>
    </source>
</evidence>
<dbReference type="Proteomes" id="UP000316882">
    <property type="component" value="Unassembled WGS sequence"/>
</dbReference>
<dbReference type="GO" id="GO:0019344">
    <property type="term" value="P:cysteine biosynthetic process"/>
    <property type="evidence" value="ECO:0007669"/>
    <property type="project" value="InterPro"/>
</dbReference>
<dbReference type="NCBIfam" id="TIGR02055">
    <property type="entry name" value="APS_reductase"/>
    <property type="match status" value="1"/>
</dbReference>
<feature type="active site" description="Nucleophile; cysteine thiosulfonate intermediate" evidence="10">
    <location>
        <position position="229"/>
    </location>
</feature>
<evidence type="ECO:0000256" key="6">
    <source>
        <dbReference type="ARBA" id="ARBA00024386"/>
    </source>
</evidence>
<proteinExistence type="inferred from homology"/>
<protein>
    <recommendedName>
        <fullName evidence="7 10">Adenosine 5'-phosphosulfate reductase</fullName>
        <shortName evidence="10">APS reductase</shortName>
        <ecNumber evidence="6 10">1.8.4.10</ecNumber>
    </recommendedName>
    <alternativeName>
        <fullName evidence="9 10">5'-adenylylsulfate reductase</fullName>
    </alternativeName>
    <alternativeName>
        <fullName evidence="8 10">Thioredoxin-dependent 5'-adenylylsulfate reductase</fullName>
    </alternativeName>
</protein>
<keyword evidence="10" id="KW-0408">Iron</keyword>
<dbReference type="SUPFAM" id="SSF52402">
    <property type="entry name" value="Adenine nucleotide alpha hydrolases-like"/>
    <property type="match status" value="1"/>
</dbReference>
<dbReference type="HAMAP" id="MF_00063">
    <property type="entry name" value="CysH"/>
    <property type="match status" value="1"/>
</dbReference>
<evidence type="ECO:0000313" key="13">
    <source>
        <dbReference type="Proteomes" id="UP000316882"/>
    </source>
</evidence>
<keyword evidence="10" id="KW-0411">Iron-sulfur</keyword>
<comment type="cofactor">
    <cofactor evidence="10">
        <name>[4Fe-4S] cluster</name>
        <dbReference type="ChEBI" id="CHEBI:49883"/>
    </cofactor>
    <text evidence="10">Binds 1 [4Fe-4S] cluster per subunit.</text>
</comment>
<evidence type="ECO:0000256" key="5">
    <source>
        <dbReference type="ARBA" id="ARBA00024327"/>
    </source>
</evidence>
<comment type="subcellular location">
    <subcellularLocation>
        <location evidence="10">Cytoplasm</location>
    </subcellularLocation>
</comment>
<dbReference type="GO" id="GO:0019379">
    <property type="term" value="P:sulfate assimilation, phosphoadenylyl sulfate reduction by phosphoadenylyl-sulfate reductase (thioredoxin)"/>
    <property type="evidence" value="ECO:0007669"/>
    <property type="project" value="UniProtKB-UniRule"/>
</dbReference>
<dbReference type="NCBIfam" id="NF002537">
    <property type="entry name" value="PRK02090.1"/>
    <property type="match status" value="1"/>
</dbReference>
<evidence type="ECO:0000313" key="12">
    <source>
        <dbReference type="EMBL" id="GEB33494.1"/>
    </source>
</evidence>